<evidence type="ECO:0000256" key="2">
    <source>
        <dbReference type="ARBA" id="ARBA00001946"/>
    </source>
</evidence>
<dbReference type="EC" id="2.7.7.85" evidence="11"/>
<dbReference type="NCBIfam" id="NF010009">
    <property type="entry name" value="PRK13482.1"/>
    <property type="match status" value="1"/>
</dbReference>
<dbReference type="eggNOG" id="COG1623">
    <property type="taxonomic scope" value="Bacteria"/>
</dbReference>
<evidence type="ECO:0000256" key="4">
    <source>
        <dbReference type="ARBA" id="ARBA00022695"/>
    </source>
</evidence>
<dbReference type="GO" id="GO:0106408">
    <property type="term" value="F:diadenylate cyclase activity"/>
    <property type="evidence" value="ECO:0007669"/>
    <property type="project" value="UniProtKB-EC"/>
</dbReference>
<dbReference type="Pfam" id="PF10635">
    <property type="entry name" value="DisA-linker"/>
    <property type="match status" value="1"/>
</dbReference>
<evidence type="ECO:0000256" key="1">
    <source>
        <dbReference type="ARBA" id="ARBA00000877"/>
    </source>
</evidence>
<dbReference type="GO" id="GO:0006281">
    <property type="term" value="P:DNA repair"/>
    <property type="evidence" value="ECO:0007669"/>
    <property type="project" value="UniProtKB-UniRule"/>
</dbReference>
<accession>A0A1H0AN99</accession>
<keyword evidence="15" id="KW-1185">Reference proteome</keyword>
<evidence type="ECO:0000259" key="13">
    <source>
        <dbReference type="PROSITE" id="PS51794"/>
    </source>
</evidence>
<feature type="domain" description="DAC" evidence="13">
    <location>
        <begin position="21"/>
        <end position="160"/>
    </location>
</feature>
<evidence type="ECO:0000256" key="3">
    <source>
        <dbReference type="ARBA" id="ARBA00022679"/>
    </source>
</evidence>
<dbReference type="GO" id="GO:0005524">
    <property type="term" value="F:ATP binding"/>
    <property type="evidence" value="ECO:0007669"/>
    <property type="project" value="UniProtKB-UniRule"/>
</dbReference>
<dbReference type="FunFam" id="3.40.1700.10:FF:000001">
    <property type="entry name" value="DNA integrity scanning protein DisA"/>
    <property type="match status" value="1"/>
</dbReference>
<dbReference type="Gene3D" id="3.40.1700.10">
    <property type="entry name" value="DNA integrity scanning protein, DisA, N-terminal domain"/>
    <property type="match status" value="1"/>
</dbReference>
<keyword evidence="12" id="KW-0175">Coiled coil</keyword>
<feature type="binding site" evidence="11">
    <location>
        <begin position="120"/>
        <end position="124"/>
    </location>
    <ligand>
        <name>ATP</name>
        <dbReference type="ChEBI" id="CHEBI:30616"/>
    </ligand>
</feature>
<dbReference type="Pfam" id="PF02457">
    <property type="entry name" value="DAC"/>
    <property type="match status" value="1"/>
</dbReference>
<dbReference type="STRING" id="211114.SAMN04489726_6178"/>
<reference evidence="14 15" key="1">
    <citation type="submission" date="2016-10" db="EMBL/GenBank/DDBJ databases">
        <authorList>
            <person name="de Groot N.N."/>
        </authorList>
    </citation>
    <scope>NUCLEOTIDE SEQUENCE [LARGE SCALE GENOMIC DNA]</scope>
    <source>
        <strain evidence="14 15">DSM 44149</strain>
    </source>
</reference>
<comment type="function">
    <text evidence="11">Participates in a DNA-damage check-point. DisA forms globular foci that rapidly scan along the chromosomes searching for lesions.</text>
</comment>
<dbReference type="PANTHER" id="PTHR34185:SF3">
    <property type="entry name" value="DNA INTEGRITY SCANNING PROTEIN DISA"/>
    <property type="match status" value="1"/>
</dbReference>
<dbReference type="Gene3D" id="1.10.150.20">
    <property type="entry name" value="5' to 3' exonuclease, C-terminal subdomain"/>
    <property type="match status" value="1"/>
</dbReference>
<dbReference type="Gene3D" id="1.20.1260.110">
    <property type="entry name" value="DNA integrity scanning linker region"/>
    <property type="match status" value="1"/>
</dbReference>
<keyword evidence="6 11" id="KW-0227">DNA damage</keyword>
<dbReference type="InterPro" id="IPR050338">
    <property type="entry name" value="DisA"/>
</dbReference>
<dbReference type="SUPFAM" id="SSF143597">
    <property type="entry name" value="YojJ-like"/>
    <property type="match status" value="1"/>
</dbReference>
<evidence type="ECO:0000256" key="11">
    <source>
        <dbReference type="HAMAP-Rule" id="MF_01438"/>
    </source>
</evidence>
<keyword evidence="8 11" id="KW-0460">Magnesium</keyword>
<keyword evidence="7 11" id="KW-0067">ATP-binding</keyword>
<evidence type="ECO:0000256" key="8">
    <source>
        <dbReference type="ARBA" id="ARBA00022842"/>
    </source>
</evidence>
<dbReference type="HAMAP" id="MF_01438">
    <property type="entry name" value="DisA"/>
    <property type="match status" value="1"/>
</dbReference>
<keyword evidence="5 11" id="KW-0547">Nucleotide-binding</keyword>
<dbReference type="PROSITE" id="PS51794">
    <property type="entry name" value="DAC"/>
    <property type="match status" value="1"/>
</dbReference>
<comment type="function">
    <text evidence="11">Has also diadenylate cyclase activity, catalyzing the condensation of 2 ATP molecules into cyclic di-AMP (c-di-AMP). c-di-AMP likely acts as a signaling molecule that may couple DNA integrity with a cellular process.</text>
</comment>
<evidence type="ECO:0000256" key="5">
    <source>
        <dbReference type="ARBA" id="ARBA00022741"/>
    </source>
</evidence>
<dbReference type="SUPFAM" id="SSF47781">
    <property type="entry name" value="RuvA domain 2-like"/>
    <property type="match status" value="1"/>
</dbReference>
<proteinExistence type="inferred from homology"/>
<feature type="binding site" evidence="11">
    <location>
        <position position="89"/>
    </location>
    <ligand>
        <name>ATP</name>
        <dbReference type="ChEBI" id="CHEBI:30616"/>
    </ligand>
</feature>
<evidence type="ECO:0000256" key="10">
    <source>
        <dbReference type="ARBA" id="ARBA00023204"/>
    </source>
</evidence>
<comment type="cofactor">
    <cofactor evidence="2 11">
        <name>Mg(2+)</name>
        <dbReference type="ChEBI" id="CHEBI:18420"/>
    </cofactor>
</comment>
<evidence type="ECO:0000313" key="14">
    <source>
        <dbReference type="EMBL" id="SDN34875.1"/>
    </source>
</evidence>
<feature type="coiled-coil region" evidence="12">
    <location>
        <begin position="167"/>
        <end position="194"/>
    </location>
</feature>
<feature type="binding site" evidence="11">
    <location>
        <position position="107"/>
    </location>
    <ligand>
        <name>ATP</name>
        <dbReference type="ChEBI" id="CHEBI:30616"/>
    </ligand>
</feature>
<keyword evidence="10 11" id="KW-0234">DNA repair</keyword>
<evidence type="ECO:0000256" key="7">
    <source>
        <dbReference type="ARBA" id="ARBA00022840"/>
    </source>
</evidence>
<keyword evidence="4 11" id="KW-0548">Nucleotidyltransferase</keyword>
<organism evidence="14 15">
    <name type="scientific">Allokutzneria albata</name>
    <name type="common">Kibdelosporangium albatum</name>
    <dbReference type="NCBI Taxonomy" id="211114"/>
    <lineage>
        <taxon>Bacteria</taxon>
        <taxon>Bacillati</taxon>
        <taxon>Actinomycetota</taxon>
        <taxon>Actinomycetes</taxon>
        <taxon>Pseudonocardiales</taxon>
        <taxon>Pseudonocardiaceae</taxon>
        <taxon>Allokutzneria</taxon>
    </lineage>
</organism>
<dbReference type="InterPro" id="IPR003390">
    <property type="entry name" value="DNA_integrity_scan_DisA_N"/>
</dbReference>
<keyword evidence="9 11" id="KW-0238">DNA-binding</keyword>
<dbReference type="GO" id="GO:0003677">
    <property type="term" value="F:DNA binding"/>
    <property type="evidence" value="ECO:0007669"/>
    <property type="project" value="UniProtKB-UniRule"/>
</dbReference>
<evidence type="ECO:0000256" key="6">
    <source>
        <dbReference type="ARBA" id="ARBA00022763"/>
    </source>
</evidence>
<evidence type="ECO:0000256" key="12">
    <source>
        <dbReference type="SAM" id="Coils"/>
    </source>
</evidence>
<dbReference type="AlphaFoldDB" id="A0A1H0AN99"/>
<evidence type="ECO:0000313" key="15">
    <source>
        <dbReference type="Proteomes" id="UP000183376"/>
    </source>
</evidence>
<dbReference type="GO" id="GO:0004016">
    <property type="term" value="F:adenylate cyclase activity"/>
    <property type="evidence" value="ECO:0007669"/>
    <property type="project" value="TreeGrafter"/>
</dbReference>
<gene>
    <name evidence="11" type="primary">disA</name>
    <name evidence="14" type="ORF">SAMN04489726_6178</name>
</gene>
<comment type="subunit">
    <text evidence="11">Homooctamer.</text>
</comment>
<dbReference type="Proteomes" id="UP000183376">
    <property type="component" value="Chromosome I"/>
</dbReference>
<keyword evidence="3 11" id="KW-0808">Transferase</keyword>
<evidence type="ECO:0000256" key="9">
    <source>
        <dbReference type="ARBA" id="ARBA00023125"/>
    </source>
</evidence>
<sequence>MKPVFAGEATYYRVVVSERGQSELVRATLARLAPGTPLRDGLERVLRGRTGGLIVLGHDEVVEALCDGGFELDVEFSSTRLRELSKMDGALVLSTDAKRIVRANVQLVPDATIPTEESGTRHRTAERTAIQTGHPVISVSQSMSIISVYADGGRHVLTDSATIMSLANQALATLERYRARLDEVTKALSALETEDFVLLRDAMTVVQRLEMVERIANEITGHVVELGVDGRLIELQLDELLGGVELDRELVLRDYAVENLTPAELAEVSVALSELDSTELLDLCTIACVFGYPADVNALETQLRPRGYRLLARVPRLPVPVQHRLVEHFGSLQALLSATVSDLQEVEGVGETRARVVRESLSRLAETSIIERYG</sequence>
<protein>
    <recommendedName>
        <fullName evidence="11">DNA integrity scanning protein DisA</fullName>
    </recommendedName>
    <alternativeName>
        <fullName evidence="11">Cyclic di-AMP synthase</fullName>
        <shortName evidence="11">c-di-AMP synthase</shortName>
    </alternativeName>
    <alternativeName>
        <fullName evidence="11">Diadenylate cyclase</fullName>
        <ecNumber evidence="11">2.7.7.85</ecNumber>
    </alternativeName>
</protein>
<name>A0A1H0AN99_ALLAB</name>
<dbReference type="PANTHER" id="PTHR34185">
    <property type="entry name" value="DIADENYLATE CYCLASE"/>
    <property type="match status" value="1"/>
</dbReference>
<comment type="similarity">
    <text evidence="11">Belongs to the DisA family.</text>
</comment>
<dbReference type="InterPro" id="IPR023763">
    <property type="entry name" value="DNA_integrity_scanning_protein"/>
</dbReference>
<dbReference type="InterPro" id="IPR010994">
    <property type="entry name" value="RuvA_2-like"/>
</dbReference>
<dbReference type="InterPro" id="IPR038331">
    <property type="entry name" value="DisA_sf"/>
</dbReference>
<dbReference type="InterPro" id="IPR036888">
    <property type="entry name" value="DNA_integrity_DisA_N_sf"/>
</dbReference>
<comment type="catalytic activity">
    <reaction evidence="1 11">
        <text>2 ATP = 3',3'-c-di-AMP + 2 diphosphate</text>
        <dbReference type="Rhea" id="RHEA:35655"/>
        <dbReference type="ChEBI" id="CHEBI:30616"/>
        <dbReference type="ChEBI" id="CHEBI:33019"/>
        <dbReference type="ChEBI" id="CHEBI:71500"/>
        <dbReference type="EC" id="2.7.7.85"/>
    </reaction>
</comment>
<dbReference type="InterPro" id="IPR018906">
    <property type="entry name" value="DNA_integrity_scan_DisA_link"/>
</dbReference>
<dbReference type="EMBL" id="LT629701">
    <property type="protein sequence ID" value="SDN34875.1"/>
    <property type="molecule type" value="Genomic_DNA"/>
</dbReference>